<gene>
    <name evidence="2" type="ORF">SAMN02745180_01284</name>
</gene>
<keyword evidence="1" id="KW-1133">Transmembrane helix</keyword>
<dbReference type="STRING" id="1123281.SAMN02745180_01284"/>
<keyword evidence="3" id="KW-1185">Reference proteome</keyword>
<sequence length="68" mass="8040">MLIFGILFILIGIYVIISDKYEIVNDNNYREIVKKQDFQKDRLYKYKIAIGILSIVLGSFSILNYILY</sequence>
<evidence type="ECO:0000313" key="3">
    <source>
        <dbReference type="Proteomes" id="UP000184389"/>
    </source>
</evidence>
<proteinExistence type="predicted"/>
<accession>A0A1M5WKH5</accession>
<organism evidence="2 3">
    <name type="scientific">Sporanaerobacter acetigenes DSM 13106</name>
    <dbReference type="NCBI Taxonomy" id="1123281"/>
    <lineage>
        <taxon>Bacteria</taxon>
        <taxon>Bacillati</taxon>
        <taxon>Bacillota</taxon>
        <taxon>Tissierellia</taxon>
        <taxon>Tissierellales</taxon>
        <taxon>Sporanaerobacteraceae</taxon>
        <taxon>Sporanaerobacter</taxon>
    </lineage>
</organism>
<keyword evidence="1" id="KW-0812">Transmembrane</keyword>
<dbReference type="AlphaFoldDB" id="A0A1M5WKH5"/>
<reference evidence="2 3" key="1">
    <citation type="submission" date="2016-11" db="EMBL/GenBank/DDBJ databases">
        <authorList>
            <person name="Jaros S."/>
            <person name="Januszkiewicz K."/>
            <person name="Wedrychowicz H."/>
        </authorList>
    </citation>
    <scope>NUCLEOTIDE SEQUENCE [LARGE SCALE GENOMIC DNA]</scope>
    <source>
        <strain evidence="2 3">DSM 13106</strain>
    </source>
</reference>
<evidence type="ECO:0000313" key="2">
    <source>
        <dbReference type="EMBL" id="SHH88079.1"/>
    </source>
</evidence>
<dbReference type="EMBL" id="FQXR01000005">
    <property type="protein sequence ID" value="SHH88079.1"/>
    <property type="molecule type" value="Genomic_DNA"/>
</dbReference>
<name>A0A1M5WKH5_9FIRM</name>
<evidence type="ECO:0000256" key="1">
    <source>
        <dbReference type="SAM" id="Phobius"/>
    </source>
</evidence>
<dbReference type="RefSeq" id="WP_072743969.1">
    <property type="nucleotide sequence ID" value="NZ_FQXR01000005.1"/>
</dbReference>
<feature type="transmembrane region" description="Helical" evidence="1">
    <location>
        <begin position="48"/>
        <end position="67"/>
    </location>
</feature>
<protein>
    <submittedName>
        <fullName evidence="2">Uncharacterized protein</fullName>
    </submittedName>
</protein>
<dbReference type="OrthoDB" id="1708305at2"/>
<dbReference type="Proteomes" id="UP000184389">
    <property type="component" value="Unassembled WGS sequence"/>
</dbReference>
<keyword evidence="1" id="KW-0472">Membrane</keyword>